<dbReference type="InterPro" id="IPR001296">
    <property type="entry name" value="Glyco_trans_1"/>
</dbReference>
<dbReference type="AlphaFoldDB" id="A0A401HNN5"/>
<proteinExistence type="predicted"/>
<feature type="domain" description="Glycosyltransferase subfamily 4-like N-terminal" evidence="2">
    <location>
        <begin position="14"/>
        <end position="173"/>
    </location>
</feature>
<evidence type="ECO:0000259" key="2">
    <source>
        <dbReference type="Pfam" id="PF13439"/>
    </source>
</evidence>
<dbReference type="EMBL" id="BFAX01000001">
    <property type="protein sequence ID" value="GBF35813.1"/>
    <property type="molecule type" value="Genomic_DNA"/>
</dbReference>
<comment type="caution">
    <text evidence="3">The sequence shown here is derived from an EMBL/GenBank/DDBJ whole genome shotgun (WGS) entry which is preliminary data.</text>
</comment>
<dbReference type="GO" id="GO:0016757">
    <property type="term" value="F:glycosyltransferase activity"/>
    <property type="evidence" value="ECO:0007669"/>
    <property type="project" value="InterPro"/>
</dbReference>
<keyword evidence="4" id="KW-1185">Reference proteome</keyword>
<dbReference type="RefSeq" id="WP_131006609.1">
    <property type="nucleotide sequence ID" value="NZ_BFAX01000001.1"/>
</dbReference>
<evidence type="ECO:0000259" key="1">
    <source>
        <dbReference type="Pfam" id="PF00534"/>
    </source>
</evidence>
<evidence type="ECO:0000313" key="3">
    <source>
        <dbReference type="EMBL" id="GBF35813.1"/>
    </source>
</evidence>
<dbReference type="Proteomes" id="UP000290527">
    <property type="component" value="Unassembled WGS sequence"/>
</dbReference>
<sequence>MNILMPTIFHPYSGGIAYHVDNIIRHLVNISPYNFHILNYSFQGELKEKPPNTMVHKVKYIRGIRGPTYTFNGYFLGKNIIKKYNIEIIHSHYAFPQGFLGALLSRRYKIPHILTLHGSDVLILSKHPIGRLFFKYALKYCDRIICISRYLKEQLPKEYQDKSEVIYNGVDFRRFYDAGIDEDYGLFVGSFVPQKGLYTLIEAIKDINFNFKFIGDGPLFREVKEYIERKGIKNIELLGKKDQREVAQYLRRCSFLVLPSTSEGFGMIILEAMASGKCVVGSKVGGIPELILDNYNGFLFEANNVKMLKEKIEMLVNDKDLRRKLGRNGRMFSRRFSWEEVARRLDTIYKELKESFNTQ</sequence>
<protein>
    <submittedName>
        <fullName evidence="3">Glycosyl transferase group 1</fullName>
    </submittedName>
</protein>
<dbReference type="Pfam" id="PF00534">
    <property type="entry name" value="Glycos_transf_1"/>
    <property type="match status" value="1"/>
</dbReference>
<dbReference type="InterPro" id="IPR050194">
    <property type="entry name" value="Glycosyltransferase_grp1"/>
</dbReference>
<dbReference type="Gene3D" id="3.40.50.2000">
    <property type="entry name" value="Glycogen Phosphorylase B"/>
    <property type="match status" value="2"/>
</dbReference>
<organism evidence="3 4">
    <name type="scientific">Methanofervidicoccus abyssi</name>
    <dbReference type="NCBI Taxonomy" id="2082189"/>
    <lineage>
        <taxon>Archaea</taxon>
        <taxon>Methanobacteriati</taxon>
        <taxon>Methanobacteriota</taxon>
        <taxon>Methanomada group</taxon>
        <taxon>Methanococci</taxon>
        <taxon>Methanococcales</taxon>
        <taxon>Methanofervidicoccus</taxon>
    </lineage>
</organism>
<dbReference type="PANTHER" id="PTHR45947:SF3">
    <property type="entry name" value="SULFOQUINOVOSYL TRANSFERASE SQD2"/>
    <property type="match status" value="1"/>
</dbReference>
<keyword evidence="3" id="KW-0808">Transferase</keyword>
<dbReference type="PANTHER" id="PTHR45947">
    <property type="entry name" value="SULFOQUINOVOSYL TRANSFERASE SQD2"/>
    <property type="match status" value="1"/>
</dbReference>
<dbReference type="OrthoDB" id="132546at2157"/>
<gene>
    <name evidence="3" type="ORF">MHHB_P0038</name>
</gene>
<feature type="domain" description="Glycosyl transferase family 1" evidence="1">
    <location>
        <begin position="182"/>
        <end position="330"/>
    </location>
</feature>
<reference evidence="3 4" key="1">
    <citation type="journal article" date="2019" name="Int. J. Syst. Evol. Microbiol.">
        <title>Methanofervidicoccus abyssi gen. nov., sp. nov., a hydrogenotrophic methanogen, isolated from a hydrothermal vent chimney in the Mid-Cayman Spreading Center, the Caribbean Sea.</title>
        <authorList>
            <person name="Sakai S."/>
            <person name="Takaki Y."/>
            <person name="Miyazaki M."/>
            <person name="Ogawara M."/>
            <person name="Yanagawa K."/>
            <person name="Miyazaki J."/>
            <person name="Takai K."/>
        </authorList>
    </citation>
    <scope>NUCLEOTIDE SEQUENCE [LARGE SCALE GENOMIC DNA]</scope>
    <source>
        <strain evidence="3 4">HHB</strain>
    </source>
</reference>
<accession>A0A401HNN5</accession>
<dbReference type="SUPFAM" id="SSF53756">
    <property type="entry name" value="UDP-Glycosyltransferase/glycogen phosphorylase"/>
    <property type="match status" value="1"/>
</dbReference>
<name>A0A401HNN5_9EURY</name>
<dbReference type="InterPro" id="IPR028098">
    <property type="entry name" value="Glyco_trans_4-like_N"/>
</dbReference>
<dbReference type="CDD" id="cd03801">
    <property type="entry name" value="GT4_PimA-like"/>
    <property type="match status" value="1"/>
</dbReference>
<dbReference type="Pfam" id="PF13439">
    <property type="entry name" value="Glyco_transf_4"/>
    <property type="match status" value="1"/>
</dbReference>
<evidence type="ECO:0000313" key="4">
    <source>
        <dbReference type="Proteomes" id="UP000290527"/>
    </source>
</evidence>